<protein>
    <submittedName>
        <fullName evidence="3">Condensation domain-containing protein</fullName>
    </submittedName>
</protein>
<dbReference type="Proteomes" id="UP001500603">
    <property type="component" value="Unassembled WGS sequence"/>
</dbReference>
<name>A0ABP9K7K1_9NOCA</name>
<evidence type="ECO:0000256" key="1">
    <source>
        <dbReference type="SAM" id="MobiDB-lite"/>
    </source>
</evidence>
<dbReference type="Gene3D" id="3.30.559.30">
    <property type="entry name" value="Nonribosomal peptide synthetase, condensation domain"/>
    <property type="match status" value="1"/>
</dbReference>
<dbReference type="Gene3D" id="3.30.559.10">
    <property type="entry name" value="Chloramphenicol acetyltransferase-like domain"/>
    <property type="match status" value="1"/>
</dbReference>
<feature type="domain" description="Condensation" evidence="2">
    <location>
        <begin position="69"/>
        <end position="365"/>
    </location>
</feature>
<organism evidence="3 4">
    <name type="scientific">Nocardia callitridis</name>
    <dbReference type="NCBI Taxonomy" id="648753"/>
    <lineage>
        <taxon>Bacteria</taxon>
        <taxon>Bacillati</taxon>
        <taxon>Actinomycetota</taxon>
        <taxon>Actinomycetes</taxon>
        <taxon>Mycobacteriales</taxon>
        <taxon>Nocardiaceae</taxon>
        <taxon>Nocardia</taxon>
    </lineage>
</organism>
<comment type="caution">
    <text evidence="3">The sequence shown here is derived from an EMBL/GenBank/DDBJ whole genome shotgun (WGS) entry which is preliminary data.</text>
</comment>
<dbReference type="EMBL" id="BAABJM010000002">
    <property type="protein sequence ID" value="GAA5050625.1"/>
    <property type="molecule type" value="Genomic_DNA"/>
</dbReference>
<proteinExistence type="predicted"/>
<evidence type="ECO:0000259" key="2">
    <source>
        <dbReference type="Pfam" id="PF00668"/>
    </source>
</evidence>
<dbReference type="Pfam" id="PF00668">
    <property type="entry name" value="Condensation"/>
    <property type="match status" value="1"/>
</dbReference>
<evidence type="ECO:0000313" key="3">
    <source>
        <dbReference type="EMBL" id="GAA5050625.1"/>
    </source>
</evidence>
<dbReference type="SUPFAM" id="SSF52777">
    <property type="entry name" value="CoA-dependent acyltransferases"/>
    <property type="match status" value="2"/>
</dbReference>
<dbReference type="InterPro" id="IPR023213">
    <property type="entry name" value="CAT-like_dom_sf"/>
</dbReference>
<feature type="region of interest" description="Disordered" evidence="1">
    <location>
        <begin position="29"/>
        <end position="49"/>
    </location>
</feature>
<sequence length="467" mass="51682">MVSFGLIDEWEPVPGNLVSWVASPESVSRAEGAPAHPARPSHQQEQYLRAADRNSATEFRFSGLCVVTAEIPDVLDRAAMTRAINAFLLRHDTFRTWFAIERDGTVRRHLVPEQDVEFVSVEQGEIDNAEAIREHVQKTTPGPFQWDCFTFGAIEHHGSTTVYLAVDHLHTDGVAQYLSCYELAHLYLREGGQDAGALITPGSYIEYCERERAYSDQLTLNSPGVRKWLQLVRANDGELPSFALDLGKSNEGYTRSAHRTIPLCDEDEAQRFEQVCRDSGAEFTGGIFAVSALAERQLVDNDYFFTITPISTRGSIAEIASVGWYVALIPVAFPIGSSASFARMAASAQRAYSNGLELTQVSFHRVLELVPADDTGISVRPGWSNPMISYVDARDFAGNEYFDVAQGGVYANRATTEQVLIWINRLPSGTTLSVIYPDTPGAHESVERYITTVKSVFLEVTKTVVAR</sequence>
<reference evidence="4" key="1">
    <citation type="journal article" date="2019" name="Int. J. Syst. Evol. Microbiol.">
        <title>The Global Catalogue of Microorganisms (GCM) 10K type strain sequencing project: providing services to taxonomists for standard genome sequencing and annotation.</title>
        <authorList>
            <consortium name="The Broad Institute Genomics Platform"/>
            <consortium name="The Broad Institute Genome Sequencing Center for Infectious Disease"/>
            <person name="Wu L."/>
            <person name="Ma J."/>
        </authorList>
    </citation>
    <scope>NUCLEOTIDE SEQUENCE [LARGE SCALE GENOMIC DNA]</scope>
    <source>
        <strain evidence="4">JCM 18298</strain>
    </source>
</reference>
<dbReference type="InterPro" id="IPR001242">
    <property type="entry name" value="Condensation_dom"/>
</dbReference>
<evidence type="ECO:0000313" key="4">
    <source>
        <dbReference type="Proteomes" id="UP001500603"/>
    </source>
</evidence>
<keyword evidence="4" id="KW-1185">Reference proteome</keyword>
<gene>
    <name evidence="3" type="ORF">GCM10023318_21050</name>
</gene>
<accession>A0ABP9K7K1</accession>
<dbReference type="RefSeq" id="WP_345495057.1">
    <property type="nucleotide sequence ID" value="NZ_BAABJM010000002.1"/>
</dbReference>